<keyword evidence="4 10" id="KW-0963">Cytoplasm</keyword>
<gene>
    <name evidence="14" type="ORF">GCM10011398_35740</name>
</gene>
<dbReference type="InterPro" id="IPR046938">
    <property type="entry name" value="DNA_clamp_sf"/>
</dbReference>
<keyword evidence="6 10" id="KW-0548">Nucleotidyltransferase</keyword>
<keyword evidence="15" id="KW-1185">Reference proteome</keyword>
<keyword evidence="8 10" id="KW-0239">DNA-directed DNA polymerase</keyword>
<feature type="domain" description="DNA polymerase III beta sliding clamp central" evidence="12">
    <location>
        <begin position="135"/>
        <end position="249"/>
    </location>
</feature>
<reference evidence="14" key="2">
    <citation type="submission" date="2020-09" db="EMBL/GenBank/DDBJ databases">
        <authorList>
            <person name="Sun Q."/>
            <person name="Zhou Y."/>
        </authorList>
    </citation>
    <scope>NUCLEOTIDE SEQUENCE</scope>
    <source>
        <strain evidence="14">CGMCC 1.12754</strain>
    </source>
</reference>
<reference evidence="14" key="1">
    <citation type="journal article" date="2014" name="Int. J. Syst. Evol. Microbiol.">
        <title>Complete genome sequence of Corynebacterium casei LMG S-19264T (=DSM 44701T), isolated from a smear-ripened cheese.</title>
        <authorList>
            <consortium name="US DOE Joint Genome Institute (JGI-PGF)"/>
            <person name="Walter F."/>
            <person name="Albersmeier A."/>
            <person name="Kalinowski J."/>
            <person name="Ruckert C."/>
        </authorList>
    </citation>
    <scope>NUCLEOTIDE SEQUENCE</scope>
    <source>
        <strain evidence="14">CGMCC 1.12754</strain>
    </source>
</reference>
<dbReference type="SUPFAM" id="SSF55979">
    <property type="entry name" value="DNA clamp"/>
    <property type="match status" value="3"/>
</dbReference>
<dbReference type="CDD" id="cd00140">
    <property type="entry name" value="beta_clamp"/>
    <property type="match status" value="1"/>
</dbReference>
<evidence type="ECO:0000313" key="14">
    <source>
        <dbReference type="EMBL" id="GGG86763.1"/>
    </source>
</evidence>
<dbReference type="Proteomes" id="UP000622860">
    <property type="component" value="Unassembled WGS sequence"/>
</dbReference>
<dbReference type="RefSeq" id="WP_188456738.1">
    <property type="nucleotide sequence ID" value="NZ_BMFR01000024.1"/>
</dbReference>
<comment type="similarity">
    <text evidence="2 10">Belongs to the beta sliding clamp family.</text>
</comment>
<evidence type="ECO:0000259" key="12">
    <source>
        <dbReference type="Pfam" id="PF02767"/>
    </source>
</evidence>
<dbReference type="GO" id="GO:0005737">
    <property type="term" value="C:cytoplasm"/>
    <property type="evidence" value="ECO:0007669"/>
    <property type="project" value="UniProtKB-SubCell"/>
</dbReference>
<dbReference type="AlphaFoldDB" id="A0A917HQS1"/>
<dbReference type="GO" id="GO:0003677">
    <property type="term" value="F:DNA binding"/>
    <property type="evidence" value="ECO:0007669"/>
    <property type="project" value="UniProtKB-UniRule"/>
</dbReference>
<dbReference type="PANTHER" id="PTHR30478">
    <property type="entry name" value="DNA POLYMERASE III SUBUNIT BETA"/>
    <property type="match status" value="1"/>
</dbReference>
<dbReference type="InterPro" id="IPR022635">
    <property type="entry name" value="DNA_polIII_beta_C"/>
</dbReference>
<evidence type="ECO:0000256" key="8">
    <source>
        <dbReference type="ARBA" id="ARBA00022932"/>
    </source>
</evidence>
<comment type="caution">
    <text evidence="14">The sequence shown here is derived from an EMBL/GenBank/DDBJ whole genome shotgun (WGS) entry which is preliminary data.</text>
</comment>
<dbReference type="GO" id="GO:0009360">
    <property type="term" value="C:DNA polymerase III complex"/>
    <property type="evidence" value="ECO:0007669"/>
    <property type="project" value="InterPro"/>
</dbReference>
<keyword evidence="5 10" id="KW-0808">Transferase</keyword>
<dbReference type="GO" id="GO:0006271">
    <property type="term" value="P:DNA strand elongation involved in DNA replication"/>
    <property type="evidence" value="ECO:0007669"/>
    <property type="project" value="TreeGrafter"/>
</dbReference>
<organism evidence="14 15">
    <name type="scientific">Virgibacillus oceani</name>
    <dbReference type="NCBI Taxonomy" id="1479511"/>
    <lineage>
        <taxon>Bacteria</taxon>
        <taxon>Bacillati</taxon>
        <taxon>Bacillota</taxon>
        <taxon>Bacilli</taxon>
        <taxon>Bacillales</taxon>
        <taxon>Bacillaceae</taxon>
        <taxon>Virgibacillus</taxon>
    </lineage>
</organism>
<comment type="subcellular location">
    <subcellularLocation>
        <location evidence="1 10">Cytoplasm</location>
    </subcellularLocation>
</comment>
<evidence type="ECO:0000256" key="9">
    <source>
        <dbReference type="ARBA" id="ARBA00023125"/>
    </source>
</evidence>
<keyword evidence="9" id="KW-0238">DNA-binding</keyword>
<accession>A0A917HQS1</accession>
<dbReference type="PANTHER" id="PTHR30478:SF0">
    <property type="entry name" value="BETA SLIDING CLAMP"/>
    <property type="match status" value="1"/>
</dbReference>
<comment type="subunit">
    <text evidence="10">Forms a ring-shaped head-to-tail homodimer around DNA.</text>
</comment>
<comment type="function">
    <text evidence="10">Confers DNA tethering and processivity to DNA polymerases and other proteins. Acts as a clamp, forming a ring around DNA (a reaction catalyzed by the clamp-loading complex) which diffuses in an ATP-independent manner freely and bidirectionally along dsDNA. Initially characterized for its ability to contact the catalytic subunit of DNA polymerase III (Pol III), a complex, multichain enzyme responsible for most of the replicative synthesis in bacteria; Pol III exhibits 3'-5' exonuclease proofreading activity. The beta chain is required for initiation of replication as well as for processivity of DNA replication.</text>
</comment>
<evidence type="ECO:0000256" key="6">
    <source>
        <dbReference type="ARBA" id="ARBA00022695"/>
    </source>
</evidence>
<protein>
    <recommendedName>
        <fullName evidence="3 10">Beta sliding clamp</fullName>
    </recommendedName>
</protein>
<dbReference type="Gene3D" id="3.10.150.10">
    <property type="entry name" value="DNA Polymerase III, subunit A, domain 2"/>
    <property type="match status" value="1"/>
</dbReference>
<sequence length="376" mass="41769">MEFNVNTTAFKNAVFSVSRIIQAKTAQSELASLKISADTEGIIIEAVNSVLTMKRFLPCMDNEGQIIHVIRSGSILISPAYFVELLKKLPGKIHMKVNENFQLKIESENISTTLSGMDPSAFPNQPFLEQATMIQIHTDTLRKVIEQTLFAVSHHDANPALTGVNWVFDKKKWYSIATNSQRLVLTRQSHAGKEINGSYTIPAKALAECLHCFKNDDKEITITFSNRFILFQGGDIQLYSKLITSSFPNVGKLIPAETNTEIIVETAEFLKGIDRMILLASSKKNHNVAMKVGGKKTITLKSDAGEIGEIKESQAVIQVAGDTDFHIIFDGEYMKQSLQAIEDTSIKLILSGPYRPIRIEPLEGDSYLHLISPLRG</sequence>
<dbReference type="InterPro" id="IPR001001">
    <property type="entry name" value="DNA_polIII_beta"/>
</dbReference>
<dbReference type="SMART" id="SM00480">
    <property type="entry name" value="POL3Bc"/>
    <property type="match status" value="1"/>
</dbReference>
<evidence type="ECO:0000256" key="7">
    <source>
        <dbReference type="ARBA" id="ARBA00022705"/>
    </source>
</evidence>
<evidence type="ECO:0000313" key="15">
    <source>
        <dbReference type="Proteomes" id="UP000622860"/>
    </source>
</evidence>
<name>A0A917HQS1_9BACI</name>
<dbReference type="EMBL" id="BMFR01000024">
    <property type="protein sequence ID" value="GGG86763.1"/>
    <property type="molecule type" value="Genomic_DNA"/>
</dbReference>
<evidence type="ECO:0000256" key="3">
    <source>
        <dbReference type="ARBA" id="ARBA00021035"/>
    </source>
</evidence>
<evidence type="ECO:0000256" key="1">
    <source>
        <dbReference type="ARBA" id="ARBA00004496"/>
    </source>
</evidence>
<dbReference type="Gene3D" id="3.70.10.10">
    <property type="match status" value="1"/>
</dbReference>
<evidence type="ECO:0000259" key="13">
    <source>
        <dbReference type="Pfam" id="PF02768"/>
    </source>
</evidence>
<evidence type="ECO:0000256" key="5">
    <source>
        <dbReference type="ARBA" id="ARBA00022679"/>
    </source>
</evidence>
<dbReference type="PIRSF" id="PIRSF000804">
    <property type="entry name" value="DNA_pol_III_b"/>
    <property type="match status" value="1"/>
</dbReference>
<dbReference type="InterPro" id="IPR022634">
    <property type="entry name" value="DNA_polIII_beta_N"/>
</dbReference>
<dbReference type="GO" id="GO:0008408">
    <property type="term" value="F:3'-5' exonuclease activity"/>
    <property type="evidence" value="ECO:0007669"/>
    <property type="project" value="InterPro"/>
</dbReference>
<dbReference type="NCBIfam" id="TIGR00663">
    <property type="entry name" value="dnan"/>
    <property type="match status" value="1"/>
</dbReference>
<feature type="domain" description="DNA polymerase III beta sliding clamp C-terminal" evidence="13">
    <location>
        <begin position="252"/>
        <end position="375"/>
    </location>
</feature>
<dbReference type="InterPro" id="IPR022637">
    <property type="entry name" value="DNA_polIII_beta_cen"/>
</dbReference>
<dbReference type="Pfam" id="PF02767">
    <property type="entry name" value="DNA_pol3_beta_2"/>
    <property type="match status" value="1"/>
</dbReference>
<evidence type="ECO:0000256" key="2">
    <source>
        <dbReference type="ARBA" id="ARBA00010752"/>
    </source>
</evidence>
<dbReference type="GO" id="GO:0003887">
    <property type="term" value="F:DNA-directed DNA polymerase activity"/>
    <property type="evidence" value="ECO:0007669"/>
    <property type="project" value="UniProtKB-UniRule"/>
</dbReference>
<dbReference type="Pfam" id="PF00712">
    <property type="entry name" value="DNA_pol3_beta"/>
    <property type="match status" value="1"/>
</dbReference>
<evidence type="ECO:0000259" key="11">
    <source>
        <dbReference type="Pfam" id="PF00712"/>
    </source>
</evidence>
<proteinExistence type="inferred from homology"/>
<feature type="domain" description="DNA polymerase III beta sliding clamp N-terminal" evidence="11">
    <location>
        <begin position="1"/>
        <end position="124"/>
    </location>
</feature>
<evidence type="ECO:0000256" key="10">
    <source>
        <dbReference type="PIRNR" id="PIRNR000804"/>
    </source>
</evidence>
<dbReference type="Pfam" id="PF02768">
    <property type="entry name" value="DNA_pol3_beta_3"/>
    <property type="match status" value="1"/>
</dbReference>
<keyword evidence="7 10" id="KW-0235">DNA replication</keyword>
<evidence type="ECO:0000256" key="4">
    <source>
        <dbReference type="ARBA" id="ARBA00022490"/>
    </source>
</evidence>